<evidence type="ECO:0000256" key="1">
    <source>
        <dbReference type="SAM" id="MobiDB-lite"/>
    </source>
</evidence>
<dbReference type="EMBL" id="MJBS01000077">
    <property type="protein sequence ID" value="OHE95856.1"/>
    <property type="molecule type" value="Genomic_DNA"/>
</dbReference>
<evidence type="ECO:0000313" key="4">
    <source>
        <dbReference type="Proteomes" id="UP000176998"/>
    </source>
</evidence>
<dbReference type="InterPro" id="IPR036265">
    <property type="entry name" value="HIT-like_sf"/>
</dbReference>
<dbReference type="GO" id="GO:0005524">
    <property type="term" value="F:ATP binding"/>
    <property type="evidence" value="ECO:0007669"/>
    <property type="project" value="InterPro"/>
</dbReference>
<dbReference type="OrthoDB" id="10267950at2759"/>
<dbReference type="GeneID" id="34561993"/>
<accession>A0A1G4B3B3</accession>
<evidence type="ECO:0000313" key="3">
    <source>
        <dbReference type="EMBL" id="OHE95856.1"/>
    </source>
</evidence>
<dbReference type="PANTHER" id="PTHR38420:SF1">
    <property type="entry name" value="PUTATIVE (AFU_ORTHOLOGUE AFUA_5G14690)-RELATED"/>
    <property type="match status" value="1"/>
</dbReference>
<dbReference type="Proteomes" id="UP000176998">
    <property type="component" value="Unassembled WGS sequence"/>
</dbReference>
<dbReference type="InterPro" id="IPR043171">
    <property type="entry name" value="Ap4A_phos1/2-like"/>
</dbReference>
<keyword evidence="3" id="KW-0808">Transferase</keyword>
<dbReference type="GO" id="GO:0003877">
    <property type="term" value="F:ATP:ADP adenylyltransferase activity"/>
    <property type="evidence" value="ECO:0007669"/>
    <property type="project" value="InterPro"/>
</dbReference>
<keyword evidence="3" id="KW-0548">Nucleotidyltransferase</keyword>
<sequence>MASLITEASVLAAFDEKVRDGTVMYAEDMEKIYHDDGGFKFEFRLTAALKSKPAAVEDNAELDEAQGNGKARPDEKGNSSQPTTAKHHHHHDQADGSEHKNEIVLDKEGNLPGGDISIAGFELTTVGGGGGEGEATHVLAFNKFCAYRPHLLLLTANGRRRQFEGLDERDLGAAVEVLGVLNGRWGGEVTDGKGDEGQEYLVIFNCGKEGGCSRLHKHMQVIPAPDAIPMWPDLVSGCGTGTGTEAKSNGGGKQQQEPPFRFFVHYFPPDLPNGNAGTAPPPSVSDLAAKYRHMLRQATDLIPGREAVVEEDGDGRAVAVPHNVILGRRWMVVIPRTKAGVEGADVNAVGMLGVVWASRQETVGKWRELGARWVLGEAGVRR</sequence>
<dbReference type="PANTHER" id="PTHR38420">
    <property type="entry name" value="AP-4-A PHOSPHORYLASE II"/>
    <property type="match status" value="1"/>
</dbReference>
<feature type="region of interest" description="Disordered" evidence="1">
    <location>
        <begin position="54"/>
        <end position="99"/>
    </location>
</feature>
<evidence type="ECO:0000259" key="2">
    <source>
        <dbReference type="Pfam" id="PF09830"/>
    </source>
</evidence>
<dbReference type="RefSeq" id="XP_022473017.1">
    <property type="nucleotide sequence ID" value="XM_022620483.1"/>
</dbReference>
<protein>
    <submittedName>
        <fullName evidence="3">ATP adenylyltransferase</fullName>
    </submittedName>
</protein>
<dbReference type="SUPFAM" id="SSF54197">
    <property type="entry name" value="HIT-like"/>
    <property type="match status" value="1"/>
</dbReference>
<dbReference type="AlphaFoldDB" id="A0A1G4B3B3"/>
<reference evidence="3 4" key="1">
    <citation type="submission" date="2016-09" db="EMBL/GenBank/DDBJ databases">
        <authorList>
            <person name="Capua I."/>
            <person name="De Benedictis P."/>
            <person name="Joannis T."/>
            <person name="Lombin L.H."/>
            <person name="Cattoli G."/>
        </authorList>
    </citation>
    <scope>NUCLEOTIDE SEQUENCE [LARGE SCALE GENOMIC DNA]</scope>
    <source>
        <strain evidence="3 4">IMI 309357</strain>
    </source>
</reference>
<organism evidence="3 4">
    <name type="scientific">Colletotrichum orchidophilum</name>
    <dbReference type="NCBI Taxonomy" id="1209926"/>
    <lineage>
        <taxon>Eukaryota</taxon>
        <taxon>Fungi</taxon>
        <taxon>Dikarya</taxon>
        <taxon>Ascomycota</taxon>
        <taxon>Pezizomycotina</taxon>
        <taxon>Sordariomycetes</taxon>
        <taxon>Hypocreomycetidae</taxon>
        <taxon>Glomerellales</taxon>
        <taxon>Glomerellaceae</taxon>
        <taxon>Colletotrichum</taxon>
    </lineage>
</organism>
<gene>
    <name evidence="3" type="ORF">CORC01_08853</name>
</gene>
<dbReference type="InterPro" id="IPR019200">
    <property type="entry name" value="ATP_adenylylTrfase_C"/>
</dbReference>
<feature type="domain" description="ATP adenylyltransferase C-terminal" evidence="2">
    <location>
        <begin position="259"/>
        <end position="380"/>
    </location>
</feature>
<dbReference type="Pfam" id="PF09830">
    <property type="entry name" value="ATP_transf"/>
    <property type="match status" value="1"/>
</dbReference>
<name>A0A1G4B3B3_9PEZI</name>
<keyword evidence="4" id="KW-1185">Reference proteome</keyword>
<dbReference type="STRING" id="1209926.A0A1G4B3B3"/>
<comment type="caution">
    <text evidence="3">The sequence shown here is derived from an EMBL/GenBank/DDBJ whole genome shotgun (WGS) entry which is preliminary data.</text>
</comment>
<dbReference type="GO" id="GO:0009117">
    <property type="term" value="P:nucleotide metabolic process"/>
    <property type="evidence" value="ECO:0007669"/>
    <property type="project" value="InterPro"/>
</dbReference>
<proteinExistence type="predicted"/>
<dbReference type="Gene3D" id="3.30.428.70">
    <property type="match status" value="1"/>
</dbReference>
<dbReference type="InterPro" id="IPR009163">
    <property type="entry name" value="Ap4A_phos1/2"/>
</dbReference>